<evidence type="ECO:0000256" key="1">
    <source>
        <dbReference type="ARBA" id="ARBA00000900"/>
    </source>
</evidence>
<feature type="region of interest" description="Disordered" evidence="10">
    <location>
        <begin position="95"/>
        <end position="128"/>
    </location>
</feature>
<keyword evidence="5 9" id="KW-0479">Metal-binding</keyword>
<evidence type="ECO:0000256" key="5">
    <source>
        <dbReference type="ARBA" id="ARBA00022723"/>
    </source>
</evidence>
<dbReference type="Pfam" id="PF13923">
    <property type="entry name" value="zf-C3HC4_2"/>
    <property type="match status" value="1"/>
</dbReference>
<dbReference type="Pfam" id="PF21717">
    <property type="entry name" value="DTX3L_a-b"/>
    <property type="match status" value="1"/>
</dbReference>
<dbReference type="InterPro" id="IPR039398">
    <property type="entry name" value="Deltex_fam"/>
</dbReference>
<feature type="compositionally biased region" description="Polar residues" evidence="10">
    <location>
        <begin position="542"/>
        <end position="555"/>
    </location>
</feature>
<dbReference type="InterPro" id="IPR013083">
    <property type="entry name" value="Znf_RING/FYVE/PHD"/>
</dbReference>
<dbReference type="Pfam" id="PF23222">
    <property type="entry name" value="RRM_PARP14_1"/>
    <property type="match status" value="1"/>
</dbReference>
<accession>A0A7L4IFX7</accession>
<feature type="non-terminal residue" evidence="12">
    <location>
        <position position="720"/>
    </location>
</feature>
<dbReference type="Proteomes" id="UP000572837">
    <property type="component" value="Unassembled WGS sequence"/>
</dbReference>
<dbReference type="InterPro" id="IPR057051">
    <property type="entry name" value="PARP14_RPM_1"/>
</dbReference>
<dbReference type="SUPFAM" id="SSF57850">
    <property type="entry name" value="RING/U-box"/>
    <property type="match status" value="1"/>
</dbReference>
<feature type="compositionally biased region" description="Polar residues" evidence="10">
    <location>
        <begin position="102"/>
        <end position="118"/>
    </location>
</feature>
<dbReference type="InterPro" id="IPR048409">
    <property type="entry name" value="DTX3L_KH-like"/>
</dbReference>
<dbReference type="Gene3D" id="3.30.40.10">
    <property type="entry name" value="Zinc/RING finger domain, C3HC4 (zinc finger)"/>
    <property type="match status" value="1"/>
</dbReference>
<dbReference type="GO" id="GO:0061630">
    <property type="term" value="F:ubiquitin protein ligase activity"/>
    <property type="evidence" value="ECO:0007669"/>
    <property type="project" value="UniProtKB-UniRule"/>
</dbReference>
<keyword evidence="4 9" id="KW-0808">Transferase</keyword>
<dbReference type="Gene3D" id="3.30.390.130">
    <property type="match status" value="1"/>
</dbReference>
<dbReference type="UniPathway" id="UPA00143"/>
<evidence type="ECO:0000256" key="7">
    <source>
        <dbReference type="ARBA" id="ARBA00022833"/>
    </source>
</evidence>
<keyword evidence="9" id="KW-0963">Cytoplasm</keyword>
<keyword evidence="12" id="KW-0436">Ligase</keyword>
<evidence type="ECO:0000256" key="2">
    <source>
        <dbReference type="ARBA" id="ARBA00004906"/>
    </source>
</evidence>
<dbReference type="GO" id="GO:0016567">
    <property type="term" value="P:protein ubiquitination"/>
    <property type="evidence" value="ECO:0007669"/>
    <property type="project" value="UniProtKB-UniRule"/>
</dbReference>
<sequence length="720" mass="80432">RRGIMAAAPLLVRLSPAPAVGERAILKLQAYFQSGKRSGGGECSVRAGPKPGTYWVDFFKEQDRKSVESRKKHVLELGAKSLEIVILPGEGDLGKSRAPAQASASHNSVAASPSLPQQEQRDSGGYGATAKEDLTKKIFLTVSATLNTSMFTEDQREKITIMCPNLKRERNTGMYGSEKLTGDFTDIEKAYQYFQDILAGKDPNQDFSHSECKNGLKDENGLNTEEMDEFTVVTALYEYFSHTRKEEIKELRERFGACIRIKGHDEDNTLICISSDKSPASLQAASDFFIQTFQETTKDLTQKKVPITNSHTLKEKIIKLNERFRNLLAKEDGNQLLLRGPGSEILAALKFLEEEGENSQIEKNMKISSERYKYRNGIEVDASVFKLLHTALSKEIENINSKFDTLVEIKENSYGQKVIIFSPKPKTSDMSSHATESFINAFQSASAMLRQKIISTKLSEDQNKKLNLLLNTKKMEDFDVILKKKEDKLIISGLPDHLYAAEKYLKTLLTTEDATQTKNRAALSSDLSSQEATGAFKKASVGQKNNLSSEGQTQAKTKENEEDECPICRDRIKNKETLEKCKHAFCKTCIDRAMTYRQACPVCNTVCGVLTGNQPEGTMSAKTIRFCLPGYPNCDTIQIDYDMNGGIQTSRHPNPGQPYGPVHRVAYLPDNEEGREILQLLRKAFDQKLIFTVGQSHTTGQQSVITWNDIHHKTALRGGP</sequence>
<feature type="region of interest" description="Disordered" evidence="10">
    <location>
        <begin position="538"/>
        <end position="560"/>
    </location>
</feature>
<dbReference type="GO" id="GO:0008270">
    <property type="term" value="F:zinc ion binding"/>
    <property type="evidence" value="ECO:0007669"/>
    <property type="project" value="UniProtKB-KW"/>
</dbReference>
<dbReference type="PROSITE" id="PS00518">
    <property type="entry name" value="ZF_RING_1"/>
    <property type="match status" value="1"/>
</dbReference>
<proteinExistence type="inferred from homology"/>
<feature type="domain" description="RING-type" evidence="11">
    <location>
        <begin position="565"/>
        <end position="604"/>
    </location>
</feature>
<comment type="catalytic activity">
    <reaction evidence="1 9">
        <text>S-ubiquitinyl-[E2 ubiquitin-conjugating enzyme]-L-cysteine + [acceptor protein]-L-lysine = [E2 ubiquitin-conjugating enzyme]-L-cysteine + N(6)-ubiquitinyl-[acceptor protein]-L-lysine.</text>
        <dbReference type="EC" id="2.3.2.27"/>
    </reaction>
</comment>
<dbReference type="PANTHER" id="PTHR12622">
    <property type="entry name" value="DELTEX-RELATED"/>
    <property type="match status" value="1"/>
</dbReference>
<dbReference type="PROSITE" id="PS50089">
    <property type="entry name" value="ZF_RING_2"/>
    <property type="match status" value="1"/>
</dbReference>
<dbReference type="SMART" id="SM00184">
    <property type="entry name" value="RING"/>
    <property type="match status" value="1"/>
</dbReference>
<dbReference type="GO" id="GO:0005737">
    <property type="term" value="C:cytoplasm"/>
    <property type="evidence" value="ECO:0007669"/>
    <property type="project" value="UniProtKB-SubCell"/>
</dbReference>
<evidence type="ECO:0000256" key="4">
    <source>
        <dbReference type="ARBA" id="ARBA00022679"/>
    </source>
</evidence>
<dbReference type="InterPro" id="IPR039396">
    <property type="entry name" value="Deltex_C"/>
</dbReference>
<evidence type="ECO:0000256" key="10">
    <source>
        <dbReference type="SAM" id="MobiDB-lite"/>
    </source>
</evidence>
<dbReference type="EC" id="2.3.2.27" evidence="9"/>
<dbReference type="InterPro" id="IPR039399">
    <property type="entry name" value="Deltex_C_sf"/>
</dbReference>
<comment type="pathway">
    <text evidence="2 9">Protein modification; protein ubiquitination.</text>
</comment>
<keyword evidence="6 8" id="KW-0863">Zinc-finger</keyword>
<evidence type="ECO:0000256" key="9">
    <source>
        <dbReference type="RuleBase" id="RU367105"/>
    </source>
</evidence>
<protein>
    <recommendedName>
        <fullName evidence="9">E3 ubiquitin-protein ligase</fullName>
        <ecNumber evidence="9">2.3.2.27</ecNumber>
    </recommendedName>
</protein>
<evidence type="ECO:0000313" key="13">
    <source>
        <dbReference type="Proteomes" id="UP000572837"/>
    </source>
</evidence>
<dbReference type="Gene3D" id="3.30.70.330">
    <property type="match status" value="1"/>
</dbReference>
<dbReference type="EMBL" id="VZSW01000005">
    <property type="protein sequence ID" value="NXY27591.1"/>
    <property type="molecule type" value="Genomic_DNA"/>
</dbReference>
<comment type="similarity">
    <text evidence="3 9">Belongs to the Deltex family.</text>
</comment>
<dbReference type="Pfam" id="PF18102">
    <property type="entry name" value="DTC"/>
    <property type="match status" value="1"/>
</dbReference>
<keyword evidence="7 9" id="KW-0862">Zinc</keyword>
<reference evidence="12 13" key="1">
    <citation type="submission" date="2020-02" db="EMBL/GenBank/DDBJ databases">
        <title>Bird 10,000 Genomes (B10K) Project - Family phase.</title>
        <authorList>
            <person name="Zhang G."/>
        </authorList>
    </citation>
    <scope>NUCLEOTIDE SEQUENCE [LARGE SCALE GENOMIC DNA]</scope>
    <source>
        <strain evidence="12">B10K-IZ-033-81</strain>
        <tissue evidence="12">Muscle</tissue>
    </source>
</reference>
<dbReference type="GO" id="GO:0007219">
    <property type="term" value="P:Notch signaling pathway"/>
    <property type="evidence" value="ECO:0007669"/>
    <property type="project" value="InterPro"/>
</dbReference>
<comment type="caution">
    <text evidence="12">The sequence shown here is derived from an EMBL/GenBank/DDBJ whole genome shotgun (WGS) entry which is preliminary data.</text>
</comment>
<comment type="subcellular location">
    <subcellularLocation>
        <location evidence="9">Cytoplasm</location>
    </subcellularLocation>
</comment>
<dbReference type="CDD" id="cd09633">
    <property type="entry name" value="Deltex_C"/>
    <property type="match status" value="1"/>
</dbReference>
<keyword evidence="13" id="KW-1185">Reference proteome</keyword>
<dbReference type="Pfam" id="PF21718">
    <property type="entry name" value="KH_DTX3L"/>
    <property type="match status" value="2"/>
</dbReference>
<evidence type="ECO:0000256" key="8">
    <source>
        <dbReference type="PROSITE-ProRule" id="PRU00175"/>
    </source>
</evidence>
<evidence type="ECO:0000259" key="11">
    <source>
        <dbReference type="PROSITE" id="PS50089"/>
    </source>
</evidence>
<dbReference type="InterPro" id="IPR012677">
    <property type="entry name" value="Nucleotide-bd_a/b_plait_sf"/>
</dbReference>
<evidence type="ECO:0000256" key="3">
    <source>
        <dbReference type="ARBA" id="ARBA00009413"/>
    </source>
</evidence>
<organism evidence="12 13">
    <name type="scientific">Pomatorhinus ruficollis</name>
    <name type="common">streak-breasted scimitar babbler</name>
    <dbReference type="NCBI Taxonomy" id="932028"/>
    <lineage>
        <taxon>Eukaryota</taxon>
        <taxon>Metazoa</taxon>
        <taxon>Chordata</taxon>
        <taxon>Craniata</taxon>
        <taxon>Vertebrata</taxon>
        <taxon>Euteleostomi</taxon>
        <taxon>Archelosauria</taxon>
        <taxon>Archosauria</taxon>
        <taxon>Dinosauria</taxon>
        <taxon>Saurischia</taxon>
        <taxon>Theropoda</taxon>
        <taxon>Coelurosauria</taxon>
        <taxon>Aves</taxon>
        <taxon>Neognathae</taxon>
        <taxon>Neoaves</taxon>
        <taxon>Telluraves</taxon>
        <taxon>Australaves</taxon>
        <taxon>Passeriformes</taxon>
        <taxon>Sylvioidea</taxon>
        <taxon>Timaliidae</taxon>
        <taxon>Pomatorhinus</taxon>
    </lineage>
</organism>
<evidence type="ECO:0000256" key="6">
    <source>
        <dbReference type="ARBA" id="ARBA00022771"/>
    </source>
</evidence>
<dbReference type="InterPro" id="IPR001841">
    <property type="entry name" value="Znf_RING"/>
</dbReference>
<name>A0A7L4IFX7_9PASS</name>
<dbReference type="GO" id="GO:0016874">
    <property type="term" value="F:ligase activity"/>
    <property type="evidence" value="ECO:0007669"/>
    <property type="project" value="UniProtKB-KW"/>
</dbReference>
<dbReference type="InterPro" id="IPR048418">
    <property type="entry name" value="DTX3L_a/b_dom"/>
</dbReference>
<feature type="non-terminal residue" evidence="12">
    <location>
        <position position="1"/>
    </location>
</feature>
<dbReference type="InterPro" id="IPR017907">
    <property type="entry name" value="Znf_RING_CS"/>
</dbReference>
<dbReference type="AlphaFoldDB" id="A0A7L4IFX7"/>
<evidence type="ECO:0000313" key="12">
    <source>
        <dbReference type="EMBL" id="NXY27591.1"/>
    </source>
</evidence>
<gene>
    <name evidence="12" type="primary">Dtx3l_0</name>
    <name evidence="12" type="ORF">PORRUF_R01487</name>
</gene>